<dbReference type="InterPro" id="IPR010399">
    <property type="entry name" value="Tify_dom"/>
</dbReference>
<evidence type="ECO:0000313" key="2">
    <source>
        <dbReference type="EMBL" id="KAL1563088.1"/>
    </source>
</evidence>
<proteinExistence type="predicted"/>
<comment type="caution">
    <text evidence="2">The sequence shown here is derived from an EMBL/GenBank/DDBJ whole genome shotgun (WGS) entry which is preliminary data.</text>
</comment>
<protein>
    <submittedName>
        <fullName evidence="2">Protein TIFY 6B-like</fullName>
    </submittedName>
</protein>
<dbReference type="EMBL" id="JBEAFC010000003">
    <property type="protein sequence ID" value="KAL1563088.1"/>
    <property type="molecule type" value="Genomic_DNA"/>
</dbReference>
<sequence length="98" mass="10414">MFSSFRLNCYFNLTTQTNIDQGGVPYTVTTYLTNPTKVTISPASVHPSLLPLSPQPISAIPPMSSSSPVVGTTDLRNSSKISGAPAQLTMFYNGSVCV</sequence>
<feature type="domain" description="Tify" evidence="1">
    <location>
        <begin position="81"/>
        <end position="98"/>
    </location>
</feature>
<dbReference type="PROSITE" id="PS51320">
    <property type="entry name" value="TIFY"/>
    <property type="match status" value="1"/>
</dbReference>
<dbReference type="AlphaFoldDB" id="A0ABD1I5H5"/>
<name>A0ABD1I5H5_SALDI</name>
<gene>
    <name evidence="2" type="ORF">AAHA92_05592</name>
</gene>
<dbReference type="Proteomes" id="UP001567538">
    <property type="component" value="Unassembled WGS sequence"/>
</dbReference>
<evidence type="ECO:0000259" key="1">
    <source>
        <dbReference type="PROSITE" id="PS51320"/>
    </source>
</evidence>
<organism evidence="2 3">
    <name type="scientific">Salvia divinorum</name>
    <name type="common">Maria pastora</name>
    <name type="synonym">Diviner's sage</name>
    <dbReference type="NCBI Taxonomy" id="28513"/>
    <lineage>
        <taxon>Eukaryota</taxon>
        <taxon>Viridiplantae</taxon>
        <taxon>Streptophyta</taxon>
        <taxon>Embryophyta</taxon>
        <taxon>Tracheophyta</taxon>
        <taxon>Spermatophyta</taxon>
        <taxon>Magnoliopsida</taxon>
        <taxon>eudicotyledons</taxon>
        <taxon>Gunneridae</taxon>
        <taxon>Pentapetalae</taxon>
        <taxon>asterids</taxon>
        <taxon>lamiids</taxon>
        <taxon>Lamiales</taxon>
        <taxon>Lamiaceae</taxon>
        <taxon>Nepetoideae</taxon>
        <taxon>Mentheae</taxon>
        <taxon>Salviinae</taxon>
        <taxon>Salvia</taxon>
        <taxon>Salvia subgen. Calosphace</taxon>
    </lineage>
</organism>
<accession>A0ABD1I5H5</accession>
<evidence type="ECO:0000313" key="3">
    <source>
        <dbReference type="Proteomes" id="UP001567538"/>
    </source>
</evidence>
<reference evidence="2 3" key="1">
    <citation type="submission" date="2024-06" db="EMBL/GenBank/DDBJ databases">
        <title>A chromosome level genome sequence of Diviner's sage (Salvia divinorum).</title>
        <authorList>
            <person name="Ford S.A."/>
            <person name="Ro D.-K."/>
            <person name="Ness R.W."/>
            <person name="Phillips M.A."/>
        </authorList>
    </citation>
    <scope>NUCLEOTIDE SEQUENCE [LARGE SCALE GENOMIC DNA]</scope>
    <source>
        <strain evidence="2">SAF-2024a</strain>
        <tissue evidence="2">Leaf</tissue>
    </source>
</reference>
<keyword evidence="3" id="KW-1185">Reference proteome</keyword>